<protein>
    <submittedName>
        <fullName evidence="4">Response regulator receiver modulated diguanylate cyclase/phosphodiesterase</fullName>
    </submittedName>
</protein>
<evidence type="ECO:0000313" key="5">
    <source>
        <dbReference type="Proteomes" id="UP001050975"/>
    </source>
</evidence>
<dbReference type="EMBL" id="BLAY01000077">
    <property type="protein sequence ID" value="GET39902.1"/>
    <property type="molecule type" value="Genomic_DNA"/>
</dbReference>
<sequence length="345" mass="38772">MMTLLAHNTPTTPIKVLIVEDEPIVAENVARNLKQQGYEVAGLAKTGEDAILAAGATHPDIVLMDIMLKGEIDGVEAARQIRHQWGIPIIYMTAYADKTTLARAKQTEPYGYLVKPFKPQDMWTTIEIAIKRHQVDKAMIARHAAQLQFIQEYMEQLVGYASFTQLPHRLSLQNEFERIVNSIPPLKNINGKTRNIPSLFAPVFCLRLDRLQRLSNSLGCEKSDLLLKLVAQRLTSHLGRCGVLARLNADDEFAILLDPGACKTEVSNAAQQLLEVFSQPFLLYQQEIFLTASIGIAIYSRDGFHLEQLLTKSKKAMNYAQQKGGNRYEFYTALLNKIFSEDLAL</sequence>
<dbReference type="SUPFAM" id="SSF52172">
    <property type="entry name" value="CheY-like"/>
    <property type="match status" value="1"/>
</dbReference>
<evidence type="ECO:0000256" key="1">
    <source>
        <dbReference type="PROSITE-ProRule" id="PRU00169"/>
    </source>
</evidence>
<feature type="domain" description="GGDEF" evidence="3">
    <location>
        <begin position="199"/>
        <end position="333"/>
    </location>
</feature>
<dbReference type="Pfam" id="PF00072">
    <property type="entry name" value="Response_reg"/>
    <property type="match status" value="1"/>
</dbReference>
<dbReference type="Pfam" id="PF00990">
    <property type="entry name" value="GGDEF"/>
    <property type="match status" value="1"/>
</dbReference>
<dbReference type="InterPro" id="IPR029787">
    <property type="entry name" value="Nucleotide_cyclase"/>
</dbReference>
<dbReference type="InterPro" id="IPR043128">
    <property type="entry name" value="Rev_trsase/Diguanyl_cyclase"/>
</dbReference>
<feature type="domain" description="Response regulatory" evidence="2">
    <location>
        <begin position="15"/>
        <end position="130"/>
    </location>
</feature>
<dbReference type="Gene3D" id="3.30.70.270">
    <property type="match status" value="1"/>
</dbReference>
<dbReference type="PANTHER" id="PTHR33121:SF71">
    <property type="entry name" value="OXYGEN SENSOR PROTEIN DOSP"/>
    <property type="match status" value="1"/>
</dbReference>
<dbReference type="InterPro" id="IPR001789">
    <property type="entry name" value="Sig_transdc_resp-reg_receiver"/>
</dbReference>
<reference evidence="4" key="1">
    <citation type="submission" date="2019-10" db="EMBL/GenBank/DDBJ databases">
        <title>Draft genome sequece of Microseira wollei NIES-4236.</title>
        <authorList>
            <person name="Yamaguchi H."/>
            <person name="Suzuki S."/>
            <person name="Kawachi M."/>
        </authorList>
    </citation>
    <scope>NUCLEOTIDE SEQUENCE</scope>
    <source>
        <strain evidence="4">NIES-4236</strain>
    </source>
</reference>
<accession>A0AAV3XAL3</accession>
<dbReference type="SUPFAM" id="SSF55073">
    <property type="entry name" value="Nucleotide cyclase"/>
    <property type="match status" value="1"/>
</dbReference>
<dbReference type="NCBIfam" id="TIGR00254">
    <property type="entry name" value="GGDEF"/>
    <property type="match status" value="1"/>
</dbReference>
<dbReference type="Gene3D" id="3.40.50.2300">
    <property type="match status" value="1"/>
</dbReference>
<feature type="modified residue" description="4-aspartylphosphate" evidence="1">
    <location>
        <position position="65"/>
    </location>
</feature>
<dbReference type="Proteomes" id="UP001050975">
    <property type="component" value="Unassembled WGS sequence"/>
</dbReference>
<dbReference type="PANTHER" id="PTHR33121">
    <property type="entry name" value="CYCLIC DI-GMP PHOSPHODIESTERASE PDEF"/>
    <property type="match status" value="1"/>
</dbReference>
<dbReference type="RefSeq" id="WP_226585577.1">
    <property type="nucleotide sequence ID" value="NZ_BLAY01000077.1"/>
</dbReference>
<evidence type="ECO:0000259" key="3">
    <source>
        <dbReference type="PROSITE" id="PS50887"/>
    </source>
</evidence>
<dbReference type="CDD" id="cd01949">
    <property type="entry name" value="GGDEF"/>
    <property type="match status" value="1"/>
</dbReference>
<name>A0AAV3XAL3_9CYAN</name>
<dbReference type="InterPro" id="IPR011006">
    <property type="entry name" value="CheY-like_superfamily"/>
</dbReference>
<keyword evidence="1" id="KW-0597">Phosphoprotein</keyword>
<keyword evidence="5" id="KW-1185">Reference proteome</keyword>
<evidence type="ECO:0000313" key="4">
    <source>
        <dbReference type="EMBL" id="GET39902.1"/>
    </source>
</evidence>
<proteinExistence type="predicted"/>
<dbReference type="GO" id="GO:0000160">
    <property type="term" value="P:phosphorelay signal transduction system"/>
    <property type="evidence" value="ECO:0007669"/>
    <property type="project" value="InterPro"/>
</dbReference>
<dbReference type="InterPro" id="IPR050706">
    <property type="entry name" value="Cyclic-di-GMP_PDE-like"/>
</dbReference>
<dbReference type="GO" id="GO:0071111">
    <property type="term" value="F:cyclic-guanylate-specific phosphodiesterase activity"/>
    <property type="evidence" value="ECO:0007669"/>
    <property type="project" value="InterPro"/>
</dbReference>
<dbReference type="SMART" id="SM00267">
    <property type="entry name" value="GGDEF"/>
    <property type="match status" value="1"/>
</dbReference>
<dbReference type="SMART" id="SM00448">
    <property type="entry name" value="REC"/>
    <property type="match status" value="1"/>
</dbReference>
<dbReference type="PROSITE" id="PS50887">
    <property type="entry name" value="GGDEF"/>
    <property type="match status" value="1"/>
</dbReference>
<dbReference type="InterPro" id="IPR000160">
    <property type="entry name" value="GGDEF_dom"/>
</dbReference>
<dbReference type="PROSITE" id="PS50110">
    <property type="entry name" value="RESPONSE_REGULATORY"/>
    <property type="match status" value="1"/>
</dbReference>
<evidence type="ECO:0000259" key="2">
    <source>
        <dbReference type="PROSITE" id="PS50110"/>
    </source>
</evidence>
<comment type="caution">
    <text evidence="4">The sequence shown here is derived from an EMBL/GenBank/DDBJ whole genome shotgun (WGS) entry which is preliminary data.</text>
</comment>
<gene>
    <name evidence="4" type="ORF">MiSe_46740</name>
</gene>
<dbReference type="AlphaFoldDB" id="A0AAV3XAL3"/>
<dbReference type="CDD" id="cd17534">
    <property type="entry name" value="REC_DC-like"/>
    <property type="match status" value="1"/>
</dbReference>
<organism evidence="4 5">
    <name type="scientific">Microseira wollei NIES-4236</name>
    <dbReference type="NCBI Taxonomy" id="2530354"/>
    <lineage>
        <taxon>Bacteria</taxon>
        <taxon>Bacillati</taxon>
        <taxon>Cyanobacteriota</taxon>
        <taxon>Cyanophyceae</taxon>
        <taxon>Oscillatoriophycideae</taxon>
        <taxon>Aerosakkonematales</taxon>
        <taxon>Aerosakkonemataceae</taxon>
        <taxon>Microseira</taxon>
    </lineage>
</organism>